<evidence type="ECO:0000313" key="6">
    <source>
        <dbReference type="Proteomes" id="UP001055117"/>
    </source>
</evidence>
<dbReference type="Pfam" id="PF08241">
    <property type="entry name" value="Methyltransf_11"/>
    <property type="match status" value="1"/>
</dbReference>
<comment type="caution">
    <text evidence="5">The sequence shown here is derived from an EMBL/GenBank/DDBJ whole genome shotgun (WGS) entry which is preliminary data.</text>
</comment>
<protein>
    <recommendedName>
        <fullName evidence="4">Methyltransferase type 11 domain-containing protein</fullName>
    </recommendedName>
</protein>
<dbReference type="InterPro" id="IPR013216">
    <property type="entry name" value="Methyltransf_11"/>
</dbReference>
<evidence type="ECO:0000256" key="1">
    <source>
        <dbReference type="ARBA" id="ARBA00008361"/>
    </source>
</evidence>
<dbReference type="PANTHER" id="PTHR44942:SF4">
    <property type="entry name" value="METHYLTRANSFERASE TYPE 11 DOMAIN-CONTAINING PROTEIN"/>
    <property type="match status" value="1"/>
</dbReference>
<dbReference type="Proteomes" id="UP001055117">
    <property type="component" value="Unassembled WGS sequence"/>
</dbReference>
<proteinExistence type="inferred from homology"/>
<evidence type="ECO:0000259" key="4">
    <source>
        <dbReference type="Pfam" id="PF08241"/>
    </source>
</evidence>
<evidence type="ECO:0000256" key="3">
    <source>
        <dbReference type="ARBA" id="ARBA00022679"/>
    </source>
</evidence>
<evidence type="ECO:0000313" key="5">
    <source>
        <dbReference type="EMBL" id="GJD46582.1"/>
    </source>
</evidence>
<keyword evidence="6" id="KW-1185">Reference proteome</keyword>
<comment type="similarity">
    <text evidence="1">Belongs to the methyltransferase superfamily.</text>
</comment>
<organism evidence="5 6">
    <name type="scientific">Methylobacterium cerastii</name>
    <dbReference type="NCBI Taxonomy" id="932741"/>
    <lineage>
        <taxon>Bacteria</taxon>
        <taxon>Pseudomonadati</taxon>
        <taxon>Pseudomonadota</taxon>
        <taxon>Alphaproteobacteria</taxon>
        <taxon>Hyphomicrobiales</taxon>
        <taxon>Methylobacteriaceae</taxon>
        <taxon>Methylobacterium</taxon>
    </lineage>
</organism>
<gene>
    <name evidence="5" type="ORF">AFCDBAGC_4464</name>
</gene>
<sequence>MDPAFKDHFSSQAAAYAAHRPTYPAGLAAFLAEAAPGRGLAFDAACGTGQLSTQLAAHFGDVVATDASAAQIANATPHPRVTYRTAPAERSELATSSADLITVAQAAHWLDLAAFYDEVRRIARPGAVLALVSYGILHVEGEPDGAVRHFYDDVVGPYWPPERRHVEDGYQSLPFPFAEIAAPDLAITVAWSLADLIGYVETWSALRGLEKAIGRGAVDAFHEALAASWGPGGQLRTVRWPLSLRLARV</sequence>
<dbReference type="Gene3D" id="3.40.50.150">
    <property type="entry name" value="Vaccinia Virus protein VP39"/>
    <property type="match status" value="1"/>
</dbReference>
<accession>A0ABQ4QPP9</accession>
<dbReference type="CDD" id="cd02440">
    <property type="entry name" value="AdoMet_MTases"/>
    <property type="match status" value="1"/>
</dbReference>
<dbReference type="EMBL" id="BPQG01000081">
    <property type="protein sequence ID" value="GJD46582.1"/>
    <property type="molecule type" value="Genomic_DNA"/>
</dbReference>
<evidence type="ECO:0000256" key="2">
    <source>
        <dbReference type="ARBA" id="ARBA00022603"/>
    </source>
</evidence>
<name>A0ABQ4QPP9_9HYPH</name>
<dbReference type="PANTHER" id="PTHR44942">
    <property type="entry name" value="METHYLTRANSF_11 DOMAIN-CONTAINING PROTEIN"/>
    <property type="match status" value="1"/>
</dbReference>
<keyword evidence="2" id="KW-0489">Methyltransferase</keyword>
<keyword evidence="3" id="KW-0808">Transferase</keyword>
<dbReference type="InterPro" id="IPR029063">
    <property type="entry name" value="SAM-dependent_MTases_sf"/>
</dbReference>
<feature type="domain" description="Methyltransferase type 11" evidence="4">
    <location>
        <begin position="43"/>
        <end position="130"/>
    </location>
</feature>
<dbReference type="InterPro" id="IPR051052">
    <property type="entry name" value="Diverse_substrate_MTase"/>
</dbReference>
<reference evidence="5 6" key="1">
    <citation type="journal article" date="2021" name="Front. Microbiol.">
        <title>Comprehensive Comparative Genomics and Phenotyping of Methylobacterium Species.</title>
        <authorList>
            <person name="Alessa O."/>
            <person name="Ogura Y."/>
            <person name="Fujitani Y."/>
            <person name="Takami H."/>
            <person name="Hayashi T."/>
            <person name="Sahin N."/>
            <person name="Tani A."/>
        </authorList>
    </citation>
    <scope>NUCLEOTIDE SEQUENCE [LARGE SCALE GENOMIC DNA]</scope>
    <source>
        <strain evidence="5 6">DSM 23679</strain>
    </source>
</reference>
<dbReference type="SUPFAM" id="SSF53335">
    <property type="entry name" value="S-adenosyl-L-methionine-dependent methyltransferases"/>
    <property type="match status" value="1"/>
</dbReference>